<organism evidence="9 10">
    <name type="scientific">Stieleria bergensis</name>
    <dbReference type="NCBI Taxonomy" id="2528025"/>
    <lineage>
        <taxon>Bacteria</taxon>
        <taxon>Pseudomonadati</taxon>
        <taxon>Planctomycetota</taxon>
        <taxon>Planctomycetia</taxon>
        <taxon>Pirellulales</taxon>
        <taxon>Pirellulaceae</taxon>
        <taxon>Stieleria</taxon>
    </lineage>
</organism>
<dbReference type="AlphaFoldDB" id="A0A517SV24"/>
<sequence>MIYASVIATLLCVAAGIHLIRALVSDRSGLCLMIFVLFALAVVINFRSIRTLRNEYVCAAFLVRKLTSGHGFTDIVQSDAAGPFHQHIKDLVKIAKHDPSVSQDSLITLLYSRLMARSRMVDVLSGVLVSLGLIGTIVGLVSMTNGLSGTLEALGESSDASMLMSGMRSTMQGLGTAFYTTLVGAILGSVVLRVLNNVYTSNVDHFVSYIASLTEVRIIPRLRKRSRTEQMEGSTHEVA</sequence>
<evidence type="ECO:0000313" key="10">
    <source>
        <dbReference type="Proteomes" id="UP000315003"/>
    </source>
</evidence>
<feature type="transmembrane region" description="Helical" evidence="7">
    <location>
        <begin position="32"/>
        <end position="49"/>
    </location>
</feature>
<feature type="transmembrane region" description="Helical" evidence="7">
    <location>
        <begin position="123"/>
        <end position="143"/>
    </location>
</feature>
<keyword evidence="5 7" id="KW-0472">Membrane</keyword>
<keyword evidence="10" id="KW-1185">Reference proteome</keyword>
<dbReference type="Pfam" id="PF01618">
    <property type="entry name" value="MotA_ExbB"/>
    <property type="match status" value="1"/>
</dbReference>
<dbReference type="GO" id="GO:0015031">
    <property type="term" value="P:protein transport"/>
    <property type="evidence" value="ECO:0007669"/>
    <property type="project" value="UniProtKB-KW"/>
</dbReference>
<evidence type="ECO:0000256" key="5">
    <source>
        <dbReference type="ARBA" id="ARBA00023136"/>
    </source>
</evidence>
<dbReference type="InterPro" id="IPR002898">
    <property type="entry name" value="MotA_ExbB_proton_chnl"/>
</dbReference>
<proteinExistence type="inferred from homology"/>
<keyword evidence="6" id="KW-0813">Transport</keyword>
<evidence type="ECO:0000256" key="3">
    <source>
        <dbReference type="ARBA" id="ARBA00022692"/>
    </source>
</evidence>
<name>A0A517SV24_9BACT</name>
<keyword evidence="4 7" id="KW-1133">Transmembrane helix</keyword>
<dbReference type="EMBL" id="CP036272">
    <property type="protein sequence ID" value="QDT59985.1"/>
    <property type="molecule type" value="Genomic_DNA"/>
</dbReference>
<evidence type="ECO:0000256" key="1">
    <source>
        <dbReference type="ARBA" id="ARBA00004651"/>
    </source>
</evidence>
<evidence type="ECO:0000259" key="8">
    <source>
        <dbReference type="Pfam" id="PF01618"/>
    </source>
</evidence>
<evidence type="ECO:0000256" key="4">
    <source>
        <dbReference type="ARBA" id="ARBA00022989"/>
    </source>
</evidence>
<keyword evidence="6" id="KW-0653">Protein transport</keyword>
<keyword evidence="3 7" id="KW-0812">Transmembrane</keyword>
<dbReference type="Proteomes" id="UP000315003">
    <property type="component" value="Chromosome"/>
</dbReference>
<keyword evidence="2" id="KW-1003">Cell membrane</keyword>
<evidence type="ECO:0000313" key="9">
    <source>
        <dbReference type="EMBL" id="QDT59985.1"/>
    </source>
</evidence>
<evidence type="ECO:0000256" key="6">
    <source>
        <dbReference type="RuleBase" id="RU004057"/>
    </source>
</evidence>
<evidence type="ECO:0000256" key="7">
    <source>
        <dbReference type="SAM" id="Phobius"/>
    </source>
</evidence>
<comment type="similarity">
    <text evidence="6">Belongs to the exbB/tolQ family.</text>
</comment>
<reference evidence="9 10" key="1">
    <citation type="submission" date="2019-02" db="EMBL/GenBank/DDBJ databases">
        <title>Deep-cultivation of Planctomycetes and their phenomic and genomic characterization uncovers novel biology.</title>
        <authorList>
            <person name="Wiegand S."/>
            <person name="Jogler M."/>
            <person name="Boedeker C."/>
            <person name="Pinto D."/>
            <person name="Vollmers J."/>
            <person name="Rivas-Marin E."/>
            <person name="Kohn T."/>
            <person name="Peeters S.H."/>
            <person name="Heuer A."/>
            <person name="Rast P."/>
            <person name="Oberbeckmann S."/>
            <person name="Bunk B."/>
            <person name="Jeske O."/>
            <person name="Meyerdierks A."/>
            <person name="Storesund J.E."/>
            <person name="Kallscheuer N."/>
            <person name="Luecker S."/>
            <person name="Lage O.M."/>
            <person name="Pohl T."/>
            <person name="Merkel B.J."/>
            <person name="Hornburger P."/>
            <person name="Mueller R.-W."/>
            <person name="Bruemmer F."/>
            <person name="Labrenz M."/>
            <person name="Spormann A.M."/>
            <person name="Op den Camp H."/>
            <person name="Overmann J."/>
            <person name="Amann R."/>
            <person name="Jetten M.S.M."/>
            <person name="Mascher T."/>
            <person name="Medema M.H."/>
            <person name="Devos D.P."/>
            <person name="Kaster A.-K."/>
            <person name="Ovreas L."/>
            <person name="Rohde M."/>
            <person name="Galperin M.Y."/>
            <person name="Jogler C."/>
        </authorList>
    </citation>
    <scope>NUCLEOTIDE SEQUENCE [LARGE SCALE GENOMIC DNA]</scope>
    <source>
        <strain evidence="9 10">SV_7m_r</strain>
    </source>
</reference>
<comment type="subcellular location">
    <subcellularLocation>
        <location evidence="1">Cell membrane</location>
        <topology evidence="1">Multi-pass membrane protein</topology>
    </subcellularLocation>
    <subcellularLocation>
        <location evidence="6">Membrane</location>
        <topology evidence="6">Multi-pass membrane protein</topology>
    </subcellularLocation>
</comment>
<feature type="transmembrane region" description="Helical" evidence="7">
    <location>
        <begin position="177"/>
        <end position="195"/>
    </location>
</feature>
<accession>A0A517SV24</accession>
<gene>
    <name evidence="9" type="ORF">SV7mr_24990</name>
</gene>
<feature type="domain" description="MotA/TolQ/ExbB proton channel" evidence="8">
    <location>
        <begin position="111"/>
        <end position="210"/>
    </location>
</feature>
<protein>
    <recommendedName>
        <fullName evidence="8">MotA/TolQ/ExbB proton channel domain-containing protein</fullName>
    </recommendedName>
</protein>
<evidence type="ECO:0000256" key="2">
    <source>
        <dbReference type="ARBA" id="ARBA00022475"/>
    </source>
</evidence>
<dbReference type="GO" id="GO:0005886">
    <property type="term" value="C:plasma membrane"/>
    <property type="evidence" value="ECO:0007669"/>
    <property type="project" value="UniProtKB-SubCell"/>
</dbReference>